<name>A0A6G0U8L1_APHGL</name>
<evidence type="ECO:0000313" key="2">
    <source>
        <dbReference type="EMBL" id="KAE9545100.1"/>
    </source>
</evidence>
<sequence>GLRVVFKIFNDETFLPRAKSYYPTIIWEATIIFKRAKCSKRKINNTASFKNNYSSIHSLHKKFTQYIVSFIIVKKAYINLLLFTCIYDVHKLCIFNYNIHNIYIIFKNSRNVFHAFYIFKFKNIYLNSIKLMFSLTDFQKNYDSDNISSIVRSFSSCNGKLVKVGSLSRNSLSSDSKSTPDTVPSTPSTRSLFKLPVLISEVAKG</sequence>
<accession>A0A6G0U8L1</accession>
<evidence type="ECO:0000313" key="3">
    <source>
        <dbReference type="Proteomes" id="UP000475862"/>
    </source>
</evidence>
<proteinExistence type="predicted"/>
<keyword evidence="3" id="KW-1185">Reference proteome</keyword>
<feature type="non-terminal residue" evidence="2">
    <location>
        <position position="1"/>
    </location>
</feature>
<dbReference type="AlphaFoldDB" id="A0A6G0U8L1"/>
<gene>
    <name evidence="2" type="ORF">AGLY_000643</name>
</gene>
<feature type="region of interest" description="Disordered" evidence="1">
    <location>
        <begin position="169"/>
        <end position="188"/>
    </location>
</feature>
<dbReference type="EMBL" id="VYZN01000001">
    <property type="protein sequence ID" value="KAE9545100.1"/>
    <property type="molecule type" value="Genomic_DNA"/>
</dbReference>
<reference evidence="2 3" key="1">
    <citation type="submission" date="2019-08" db="EMBL/GenBank/DDBJ databases">
        <title>The genome of the soybean aphid Biotype 1, its phylome, world population structure and adaptation to the North American continent.</title>
        <authorList>
            <person name="Giordano R."/>
            <person name="Donthu R.K."/>
            <person name="Hernandez A.G."/>
            <person name="Wright C.L."/>
            <person name="Zimin A.V."/>
        </authorList>
    </citation>
    <scope>NUCLEOTIDE SEQUENCE [LARGE SCALE GENOMIC DNA]</scope>
    <source>
        <tissue evidence="2">Whole aphids</tissue>
    </source>
</reference>
<evidence type="ECO:0000256" key="1">
    <source>
        <dbReference type="SAM" id="MobiDB-lite"/>
    </source>
</evidence>
<dbReference type="Proteomes" id="UP000475862">
    <property type="component" value="Unassembled WGS sequence"/>
</dbReference>
<comment type="caution">
    <text evidence="2">The sequence shown here is derived from an EMBL/GenBank/DDBJ whole genome shotgun (WGS) entry which is preliminary data.</text>
</comment>
<organism evidence="2 3">
    <name type="scientific">Aphis glycines</name>
    <name type="common">Soybean aphid</name>
    <dbReference type="NCBI Taxonomy" id="307491"/>
    <lineage>
        <taxon>Eukaryota</taxon>
        <taxon>Metazoa</taxon>
        <taxon>Ecdysozoa</taxon>
        <taxon>Arthropoda</taxon>
        <taxon>Hexapoda</taxon>
        <taxon>Insecta</taxon>
        <taxon>Pterygota</taxon>
        <taxon>Neoptera</taxon>
        <taxon>Paraneoptera</taxon>
        <taxon>Hemiptera</taxon>
        <taxon>Sternorrhyncha</taxon>
        <taxon>Aphidomorpha</taxon>
        <taxon>Aphidoidea</taxon>
        <taxon>Aphididae</taxon>
        <taxon>Aphidini</taxon>
        <taxon>Aphis</taxon>
        <taxon>Aphis</taxon>
    </lineage>
</organism>
<protein>
    <submittedName>
        <fullName evidence="2">Uncharacterized protein</fullName>
    </submittedName>
</protein>